<name>A0A2V3PYD9_9BACT</name>
<gene>
    <name evidence="2" type="ORF">CLV62_10462</name>
</gene>
<organism evidence="2 3">
    <name type="scientific">Dysgonomonas alginatilytica</name>
    <dbReference type="NCBI Taxonomy" id="1605892"/>
    <lineage>
        <taxon>Bacteria</taxon>
        <taxon>Pseudomonadati</taxon>
        <taxon>Bacteroidota</taxon>
        <taxon>Bacteroidia</taxon>
        <taxon>Bacteroidales</taxon>
        <taxon>Dysgonomonadaceae</taxon>
        <taxon>Dysgonomonas</taxon>
    </lineage>
</organism>
<dbReference type="Proteomes" id="UP000247973">
    <property type="component" value="Unassembled WGS sequence"/>
</dbReference>
<reference evidence="2 3" key="1">
    <citation type="submission" date="2018-03" db="EMBL/GenBank/DDBJ databases">
        <title>Genomic Encyclopedia of Archaeal and Bacterial Type Strains, Phase II (KMG-II): from individual species to whole genera.</title>
        <authorList>
            <person name="Goeker M."/>
        </authorList>
    </citation>
    <scope>NUCLEOTIDE SEQUENCE [LARGE SCALE GENOMIC DNA]</scope>
    <source>
        <strain evidence="2 3">DSM 100214</strain>
    </source>
</reference>
<dbReference type="InterPro" id="IPR013830">
    <property type="entry name" value="SGNH_hydro"/>
</dbReference>
<dbReference type="PANTHER" id="PTHR30383:SF5">
    <property type="entry name" value="SGNH HYDROLASE-TYPE ESTERASE DOMAIN-CONTAINING PROTEIN"/>
    <property type="match status" value="1"/>
</dbReference>
<keyword evidence="3" id="KW-1185">Reference proteome</keyword>
<evidence type="ECO:0000259" key="1">
    <source>
        <dbReference type="Pfam" id="PF13472"/>
    </source>
</evidence>
<dbReference type="InterPro" id="IPR036514">
    <property type="entry name" value="SGNH_hydro_sf"/>
</dbReference>
<dbReference type="GO" id="GO:0004622">
    <property type="term" value="F:phosphatidylcholine lysophospholipase activity"/>
    <property type="evidence" value="ECO:0007669"/>
    <property type="project" value="TreeGrafter"/>
</dbReference>
<protein>
    <submittedName>
        <fullName evidence="2">Lysophospholipase L1-like esterase</fullName>
    </submittedName>
</protein>
<sequence length="218" mass="25204">MKNTIIFICIFLSLNGFAQQRKYSTFYEQRTSLFEELSISPHDIIFLGNSITNGAEWAELFNNNKVKNRGISADITLGVYDRLEMITKNKPAKIFLMIGINDIAKSTVVDSIIINFERIIDKIKEESPSTRIYIQSILPVNPDFGMFQSHMKPDIIKEVNNRLCDISYTHNIRYIDLYSHFKENDTDKMNPAYTNDGLHLLGAGYILWHKIILPYVNE</sequence>
<dbReference type="SUPFAM" id="SSF52266">
    <property type="entry name" value="SGNH hydrolase"/>
    <property type="match status" value="1"/>
</dbReference>
<comment type="caution">
    <text evidence="2">The sequence shown here is derived from an EMBL/GenBank/DDBJ whole genome shotgun (WGS) entry which is preliminary data.</text>
</comment>
<accession>A0A2V3PYD9</accession>
<proteinExistence type="predicted"/>
<dbReference type="Gene3D" id="3.40.50.1110">
    <property type="entry name" value="SGNH hydrolase"/>
    <property type="match status" value="1"/>
</dbReference>
<dbReference type="RefSeq" id="WP_110309763.1">
    <property type="nucleotide sequence ID" value="NZ_QICL01000004.1"/>
</dbReference>
<dbReference type="PANTHER" id="PTHR30383">
    <property type="entry name" value="THIOESTERASE 1/PROTEASE 1/LYSOPHOSPHOLIPASE L1"/>
    <property type="match status" value="1"/>
</dbReference>
<dbReference type="InterPro" id="IPR051532">
    <property type="entry name" value="Ester_Hydrolysis_Enzymes"/>
</dbReference>
<evidence type="ECO:0000313" key="3">
    <source>
        <dbReference type="Proteomes" id="UP000247973"/>
    </source>
</evidence>
<evidence type="ECO:0000313" key="2">
    <source>
        <dbReference type="EMBL" id="PXV66802.1"/>
    </source>
</evidence>
<dbReference type="AlphaFoldDB" id="A0A2V3PYD9"/>
<dbReference type="Pfam" id="PF13472">
    <property type="entry name" value="Lipase_GDSL_2"/>
    <property type="match status" value="1"/>
</dbReference>
<dbReference type="OrthoDB" id="9805821at2"/>
<feature type="domain" description="SGNH hydrolase-type esterase" evidence="1">
    <location>
        <begin position="46"/>
        <end position="205"/>
    </location>
</feature>
<dbReference type="EMBL" id="QICL01000004">
    <property type="protein sequence ID" value="PXV66802.1"/>
    <property type="molecule type" value="Genomic_DNA"/>
</dbReference>